<evidence type="ECO:0000256" key="5">
    <source>
        <dbReference type="ARBA" id="ARBA00035633"/>
    </source>
</evidence>
<dbReference type="GO" id="GO:0005829">
    <property type="term" value="C:cytosol"/>
    <property type="evidence" value="ECO:0007669"/>
    <property type="project" value="TreeGrafter"/>
</dbReference>
<protein>
    <recommendedName>
        <fullName evidence="9">Aminodeoxychorismate lyase</fullName>
        <ecNumber evidence="6">4.1.3.38</ecNumber>
    </recommendedName>
    <alternativeName>
        <fullName evidence="10">4-amino-4-deoxychorismate lyase</fullName>
    </alternativeName>
</protein>
<dbReference type="InterPro" id="IPR050571">
    <property type="entry name" value="Class-IV_PLP-Dep_Aminotrnsfr"/>
</dbReference>
<dbReference type="SUPFAM" id="SSF56752">
    <property type="entry name" value="D-aminoacid aminotransferase-like PLP-dependent enzymes"/>
    <property type="match status" value="1"/>
</dbReference>
<evidence type="ECO:0000256" key="7">
    <source>
        <dbReference type="ARBA" id="ARBA00049529"/>
    </source>
</evidence>
<dbReference type="PANTHER" id="PTHR42743:SF10">
    <property type="entry name" value="D-ALANINE AMINOTRANSFERASE"/>
    <property type="match status" value="1"/>
</dbReference>
<evidence type="ECO:0000256" key="8">
    <source>
        <dbReference type="ARBA" id="ARBA00054027"/>
    </source>
</evidence>
<dbReference type="RefSeq" id="WP_143233831.1">
    <property type="nucleotide sequence ID" value="NZ_VJWL01000001.1"/>
</dbReference>
<dbReference type="EMBL" id="VJWL01000001">
    <property type="protein sequence ID" value="TRW49409.1"/>
    <property type="molecule type" value="Genomic_DNA"/>
</dbReference>
<dbReference type="OrthoDB" id="21319at2"/>
<reference evidence="11 12" key="1">
    <citation type="submission" date="2019-07" db="EMBL/GenBank/DDBJ databases">
        <authorList>
            <person name="Yang M."/>
            <person name="Zhao D."/>
            <person name="Xiang H."/>
        </authorList>
    </citation>
    <scope>NUCLEOTIDE SEQUENCE [LARGE SCALE GENOMIC DNA]</scope>
    <source>
        <strain evidence="11 12">IM1326</strain>
    </source>
</reference>
<evidence type="ECO:0000256" key="2">
    <source>
        <dbReference type="ARBA" id="ARBA00009320"/>
    </source>
</evidence>
<sequence>MNKLWLNGHVVPADQAKISVFDRGFLFGDGIYEVVPIYAGQPFLFDEHMARLERSLHAVSIPMPIPRAEWLQVIDALSDNIPEGSGVLYIHITRGEEFPRSHLPANDLTPTVFATLSPFTPPSGEPTPVRVSLLEDNRWLRCDIKSISLLGNIMGKLAAAQDGTAEPLMHRAGRITEGATCNYFIVKNNTLITAPADTLILAGITRDWILTLARDNGISVEERAFSIAELYDADECFLASSTREILPVAMVSEQTIGSGETGPITQQLIQYFRQSRPQATHPKVVHENQI</sequence>
<gene>
    <name evidence="11" type="ORF">FM042_00620</name>
</gene>
<accession>A0A552X3F0</accession>
<dbReference type="Pfam" id="PF01063">
    <property type="entry name" value="Aminotran_4"/>
    <property type="match status" value="1"/>
</dbReference>
<keyword evidence="4" id="KW-0289">Folate biosynthesis</keyword>
<comment type="caution">
    <text evidence="11">The sequence shown here is derived from an EMBL/GenBank/DDBJ whole genome shotgun (WGS) entry which is preliminary data.</text>
</comment>
<keyword evidence="3" id="KW-0663">Pyridoxal phosphate</keyword>
<name>A0A552X3F0_9GAMM</name>
<evidence type="ECO:0000313" key="12">
    <source>
        <dbReference type="Proteomes" id="UP000320359"/>
    </source>
</evidence>
<dbReference type="GO" id="GO:0008483">
    <property type="term" value="F:transaminase activity"/>
    <property type="evidence" value="ECO:0007669"/>
    <property type="project" value="UniProtKB-KW"/>
</dbReference>
<comment type="pathway">
    <text evidence="5">Cofactor biosynthesis; tetrahydrofolate biosynthesis; 4-aminobenzoate from chorismate: step 2/2.</text>
</comment>
<dbReference type="PANTHER" id="PTHR42743">
    <property type="entry name" value="AMINO-ACID AMINOTRANSFERASE"/>
    <property type="match status" value="1"/>
</dbReference>
<keyword evidence="11" id="KW-0808">Transferase</keyword>
<evidence type="ECO:0000256" key="6">
    <source>
        <dbReference type="ARBA" id="ARBA00035676"/>
    </source>
</evidence>
<dbReference type="GO" id="GO:0008652">
    <property type="term" value="P:amino acid biosynthetic process"/>
    <property type="evidence" value="ECO:0007669"/>
    <property type="project" value="UniProtKB-ARBA"/>
</dbReference>
<evidence type="ECO:0000256" key="4">
    <source>
        <dbReference type="ARBA" id="ARBA00022909"/>
    </source>
</evidence>
<proteinExistence type="inferred from homology"/>
<dbReference type="FunFam" id="3.20.10.10:FF:000002">
    <property type="entry name" value="D-alanine aminotransferase"/>
    <property type="match status" value="1"/>
</dbReference>
<keyword evidence="11" id="KW-0032">Aminotransferase</keyword>
<evidence type="ECO:0000313" key="11">
    <source>
        <dbReference type="EMBL" id="TRW49409.1"/>
    </source>
</evidence>
<dbReference type="GO" id="GO:0008696">
    <property type="term" value="F:4-amino-4-deoxychorismate lyase activity"/>
    <property type="evidence" value="ECO:0007669"/>
    <property type="project" value="UniProtKB-EC"/>
</dbReference>
<dbReference type="EC" id="4.1.3.38" evidence="6"/>
<dbReference type="InterPro" id="IPR043131">
    <property type="entry name" value="BCAT-like_N"/>
</dbReference>
<organism evidence="11 12">
    <name type="scientific">Aliidiomarina halalkaliphila</name>
    <dbReference type="NCBI Taxonomy" id="2593535"/>
    <lineage>
        <taxon>Bacteria</taxon>
        <taxon>Pseudomonadati</taxon>
        <taxon>Pseudomonadota</taxon>
        <taxon>Gammaproteobacteria</taxon>
        <taxon>Alteromonadales</taxon>
        <taxon>Idiomarinaceae</taxon>
        <taxon>Aliidiomarina</taxon>
    </lineage>
</organism>
<comment type="function">
    <text evidence="8">Involved in the biosynthesis of p-aminobenzoate (PABA), a precursor of tetrahydrofolate. Converts 4-amino-4-deoxychorismate into 4-aminobenzoate (PABA) and pyruvate.</text>
</comment>
<dbReference type="CDD" id="cd01558">
    <property type="entry name" value="D-AAT_like"/>
    <property type="match status" value="1"/>
</dbReference>
<comment type="cofactor">
    <cofactor evidence="1">
        <name>pyridoxal 5'-phosphate</name>
        <dbReference type="ChEBI" id="CHEBI:597326"/>
    </cofactor>
</comment>
<dbReference type="InterPro" id="IPR001544">
    <property type="entry name" value="Aminotrans_IV"/>
</dbReference>
<evidence type="ECO:0000256" key="3">
    <source>
        <dbReference type="ARBA" id="ARBA00022898"/>
    </source>
</evidence>
<comment type="catalytic activity">
    <reaction evidence="7">
        <text>4-amino-4-deoxychorismate = 4-aminobenzoate + pyruvate + H(+)</text>
        <dbReference type="Rhea" id="RHEA:16201"/>
        <dbReference type="ChEBI" id="CHEBI:15361"/>
        <dbReference type="ChEBI" id="CHEBI:15378"/>
        <dbReference type="ChEBI" id="CHEBI:17836"/>
        <dbReference type="ChEBI" id="CHEBI:58406"/>
        <dbReference type="EC" id="4.1.3.38"/>
    </reaction>
</comment>
<dbReference type="Proteomes" id="UP000320359">
    <property type="component" value="Unassembled WGS sequence"/>
</dbReference>
<dbReference type="InterPro" id="IPR043132">
    <property type="entry name" value="BCAT-like_C"/>
</dbReference>
<dbReference type="InterPro" id="IPR036038">
    <property type="entry name" value="Aminotransferase-like"/>
</dbReference>
<dbReference type="GO" id="GO:0046656">
    <property type="term" value="P:folic acid biosynthetic process"/>
    <property type="evidence" value="ECO:0007669"/>
    <property type="project" value="UniProtKB-KW"/>
</dbReference>
<keyword evidence="12" id="KW-1185">Reference proteome</keyword>
<dbReference type="Gene3D" id="3.30.470.10">
    <property type="match status" value="1"/>
</dbReference>
<dbReference type="Gene3D" id="3.20.10.10">
    <property type="entry name" value="D-amino Acid Aminotransferase, subunit A, domain 2"/>
    <property type="match status" value="1"/>
</dbReference>
<evidence type="ECO:0000256" key="1">
    <source>
        <dbReference type="ARBA" id="ARBA00001933"/>
    </source>
</evidence>
<evidence type="ECO:0000256" key="10">
    <source>
        <dbReference type="ARBA" id="ARBA00080135"/>
    </source>
</evidence>
<dbReference type="AlphaFoldDB" id="A0A552X3F0"/>
<comment type="similarity">
    <text evidence="2">Belongs to the class-IV pyridoxal-phosphate-dependent aminotransferase family.</text>
</comment>
<evidence type="ECO:0000256" key="9">
    <source>
        <dbReference type="ARBA" id="ARBA00069174"/>
    </source>
</evidence>